<dbReference type="EMBL" id="JACGCM010001825">
    <property type="protein sequence ID" value="KAF6148910.1"/>
    <property type="molecule type" value="Genomic_DNA"/>
</dbReference>
<dbReference type="AlphaFoldDB" id="A0A7J7M267"/>
<proteinExistence type="predicted"/>
<feature type="compositionally biased region" description="Basic and acidic residues" evidence="1">
    <location>
        <begin position="46"/>
        <end position="55"/>
    </location>
</feature>
<evidence type="ECO:0000313" key="2">
    <source>
        <dbReference type="EMBL" id="KAF6148910.1"/>
    </source>
</evidence>
<keyword evidence="3" id="KW-1185">Reference proteome</keyword>
<name>A0A7J7M267_9MAGN</name>
<protein>
    <submittedName>
        <fullName evidence="2">Uncharacterized protein</fullName>
    </submittedName>
</protein>
<sequence>VPNNWGQPSQFAIPTQFQHLSSFANLSQSQSSQSYGTQSVDLSQSEDVRVVDRQKSKGRRRSTKTATNAEVLVVEMDGYSKQKSCKSLGSCLGG</sequence>
<dbReference type="Proteomes" id="UP000541444">
    <property type="component" value="Unassembled WGS sequence"/>
</dbReference>
<feature type="non-terminal residue" evidence="2">
    <location>
        <position position="1"/>
    </location>
</feature>
<gene>
    <name evidence="2" type="ORF">GIB67_014281</name>
</gene>
<reference evidence="2 3" key="1">
    <citation type="journal article" date="2020" name="IScience">
        <title>Genome Sequencing of the Endangered Kingdonia uniflora (Circaeasteraceae, Ranunculales) Reveals Potential Mechanisms of Evolutionary Specialization.</title>
        <authorList>
            <person name="Sun Y."/>
            <person name="Deng T."/>
            <person name="Zhang A."/>
            <person name="Moore M.J."/>
            <person name="Landis J.B."/>
            <person name="Lin N."/>
            <person name="Zhang H."/>
            <person name="Zhang X."/>
            <person name="Huang J."/>
            <person name="Zhang X."/>
            <person name="Sun H."/>
            <person name="Wang H."/>
        </authorList>
    </citation>
    <scope>NUCLEOTIDE SEQUENCE [LARGE SCALE GENOMIC DNA]</scope>
    <source>
        <strain evidence="2">TB1705</strain>
        <tissue evidence="2">Leaf</tissue>
    </source>
</reference>
<comment type="caution">
    <text evidence="2">The sequence shown here is derived from an EMBL/GenBank/DDBJ whole genome shotgun (WGS) entry which is preliminary data.</text>
</comment>
<evidence type="ECO:0000313" key="3">
    <source>
        <dbReference type="Proteomes" id="UP000541444"/>
    </source>
</evidence>
<evidence type="ECO:0000256" key="1">
    <source>
        <dbReference type="SAM" id="MobiDB-lite"/>
    </source>
</evidence>
<feature type="region of interest" description="Disordered" evidence="1">
    <location>
        <begin position="34"/>
        <end position="67"/>
    </location>
</feature>
<organism evidence="2 3">
    <name type="scientific">Kingdonia uniflora</name>
    <dbReference type="NCBI Taxonomy" id="39325"/>
    <lineage>
        <taxon>Eukaryota</taxon>
        <taxon>Viridiplantae</taxon>
        <taxon>Streptophyta</taxon>
        <taxon>Embryophyta</taxon>
        <taxon>Tracheophyta</taxon>
        <taxon>Spermatophyta</taxon>
        <taxon>Magnoliopsida</taxon>
        <taxon>Ranunculales</taxon>
        <taxon>Circaeasteraceae</taxon>
        <taxon>Kingdonia</taxon>
    </lineage>
</organism>
<accession>A0A7J7M267</accession>